<organism evidence="2">
    <name type="scientific">mine drainage metagenome</name>
    <dbReference type="NCBI Taxonomy" id="410659"/>
    <lineage>
        <taxon>unclassified sequences</taxon>
        <taxon>metagenomes</taxon>
        <taxon>ecological metagenomes</taxon>
    </lineage>
</organism>
<dbReference type="InterPro" id="IPR000182">
    <property type="entry name" value="GNAT_dom"/>
</dbReference>
<comment type="caution">
    <text evidence="2">The sequence shown here is derived from an EMBL/GenBank/DDBJ whole genome shotgun (WGS) entry which is preliminary data.</text>
</comment>
<dbReference type="InterPro" id="IPR016181">
    <property type="entry name" value="Acyl_CoA_acyltransferase"/>
</dbReference>
<dbReference type="GO" id="GO:0016747">
    <property type="term" value="F:acyltransferase activity, transferring groups other than amino-acyl groups"/>
    <property type="evidence" value="ECO:0007669"/>
    <property type="project" value="InterPro"/>
</dbReference>
<feature type="non-terminal residue" evidence="2">
    <location>
        <position position="300"/>
    </location>
</feature>
<reference evidence="2" key="2">
    <citation type="journal article" date="2014" name="ISME J.">
        <title>Microbial stratification in low pH oxic and suboxic macroscopic growths along an acid mine drainage.</title>
        <authorList>
            <person name="Mendez-Garcia C."/>
            <person name="Mesa V."/>
            <person name="Sprenger R.R."/>
            <person name="Richter M."/>
            <person name="Diez M.S."/>
            <person name="Solano J."/>
            <person name="Bargiela R."/>
            <person name="Golyshina O.V."/>
            <person name="Manteca A."/>
            <person name="Ramos J.L."/>
            <person name="Gallego J.R."/>
            <person name="Llorente I."/>
            <person name="Martins Dos Santos V.A."/>
            <person name="Jensen O.N."/>
            <person name="Pelaez A.I."/>
            <person name="Sanchez J."/>
            <person name="Ferrer M."/>
        </authorList>
    </citation>
    <scope>NUCLEOTIDE SEQUENCE</scope>
</reference>
<keyword evidence="2" id="KW-0808">Transferase</keyword>
<dbReference type="PROSITE" id="PS51186">
    <property type="entry name" value="GNAT"/>
    <property type="match status" value="1"/>
</dbReference>
<name>T1AWI3_9ZZZZ</name>
<dbReference type="Pfam" id="PF00583">
    <property type="entry name" value="Acetyltransf_1"/>
    <property type="match status" value="1"/>
</dbReference>
<dbReference type="EMBL" id="AUZZ01002371">
    <property type="protein sequence ID" value="EQD60723.1"/>
    <property type="molecule type" value="Genomic_DNA"/>
</dbReference>
<reference evidence="2" key="1">
    <citation type="submission" date="2013-08" db="EMBL/GenBank/DDBJ databases">
        <authorList>
            <person name="Mendez C."/>
            <person name="Richter M."/>
            <person name="Ferrer M."/>
            <person name="Sanchez J."/>
        </authorList>
    </citation>
    <scope>NUCLEOTIDE SEQUENCE</scope>
</reference>
<sequence length="300" mass="33403">MGVDAAVEPVVERTVRPVTGTEYLHLATQLLQTARRASATGGVWEAADLQWWWRRDQHPDPNGQTFWFVNGVPTAAVVLMNWGDRWQGDLLSADPHDSAWLDEVWSKALEQFRTLSANPVELILRSDDRALIDLAKDAGFETDGGEGTTAWMEAAERPTVPHLLPDFVLTDRTEVTNRPHPFVRRNGGTVTERLAECSLYRPSLDLAIYAPNGDAGAYGLFWADPITRVGLVEPMRTEAAYQGLGLARHLLAVGLDRLARSGCSRLKVSFDPLYEPARRLYLDAGFQTVSTTRTYVRDLS</sequence>
<accession>T1AWI3</accession>
<dbReference type="SUPFAM" id="SSF55729">
    <property type="entry name" value="Acyl-CoA N-acyltransferases (Nat)"/>
    <property type="match status" value="1"/>
</dbReference>
<dbReference type="CDD" id="cd04301">
    <property type="entry name" value="NAT_SF"/>
    <property type="match status" value="1"/>
</dbReference>
<dbReference type="Gene3D" id="3.40.630.30">
    <property type="match status" value="1"/>
</dbReference>
<gene>
    <name evidence="2" type="ORF">B2A_03538</name>
</gene>
<feature type="domain" description="N-acetyltransferase" evidence="1">
    <location>
        <begin position="158"/>
        <end position="300"/>
    </location>
</feature>
<protein>
    <submittedName>
        <fullName evidence="2">GCN5-related N-acetyltransferase</fullName>
    </submittedName>
</protein>
<evidence type="ECO:0000313" key="2">
    <source>
        <dbReference type="EMBL" id="EQD60723.1"/>
    </source>
</evidence>
<proteinExistence type="predicted"/>
<evidence type="ECO:0000259" key="1">
    <source>
        <dbReference type="PROSITE" id="PS51186"/>
    </source>
</evidence>
<dbReference type="AlphaFoldDB" id="T1AWI3"/>